<dbReference type="RefSeq" id="WP_379925780.1">
    <property type="nucleotide sequence ID" value="NZ_JBHTJI010000001.1"/>
</dbReference>
<dbReference type="Proteomes" id="UP001597061">
    <property type="component" value="Unassembled WGS sequence"/>
</dbReference>
<dbReference type="Pfam" id="PF08282">
    <property type="entry name" value="Hydrolase_3"/>
    <property type="match status" value="1"/>
</dbReference>
<keyword evidence="1" id="KW-0378">Hydrolase</keyword>
<dbReference type="InterPro" id="IPR006379">
    <property type="entry name" value="HAD-SF_hydro_IIB"/>
</dbReference>
<name>A0ABW3JI69_9FLAO</name>
<dbReference type="PANTHER" id="PTHR10000:SF53">
    <property type="entry name" value="5-AMINO-6-(5-PHOSPHO-D-RIBITYLAMINO)URACIL PHOSPHATASE YBJI-RELATED"/>
    <property type="match status" value="1"/>
</dbReference>
<dbReference type="GO" id="GO:0016787">
    <property type="term" value="F:hydrolase activity"/>
    <property type="evidence" value="ECO:0007669"/>
    <property type="project" value="UniProtKB-KW"/>
</dbReference>
<keyword evidence="2" id="KW-1185">Reference proteome</keyword>
<dbReference type="InterPro" id="IPR023214">
    <property type="entry name" value="HAD_sf"/>
</dbReference>
<dbReference type="Gene3D" id="3.30.1240.10">
    <property type="match status" value="1"/>
</dbReference>
<dbReference type="InterPro" id="IPR036412">
    <property type="entry name" value="HAD-like_sf"/>
</dbReference>
<evidence type="ECO:0000313" key="1">
    <source>
        <dbReference type="EMBL" id="MFD0990187.1"/>
    </source>
</evidence>
<evidence type="ECO:0000313" key="2">
    <source>
        <dbReference type="Proteomes" id="UP001597061"/>
    </source>
</evidence>
<proteinExistence type="predicted"/>
<dbReference type="PROSITE" id="PS01228">
    <property type="entry name" value="COF_1"/>
    <property type="match status" value="1"/>
</dbReference>
<accession>A0ABW3JI69</accession>
<reference evidence="2" key="1">
    <citation type="journal article" date="2019" name="Int. J. Syst. Evol. Microbiol.">
        <title>The Global Catalogue of Microorganisms (GCM) 10K type strain sequencing project: providing services to taxonomists for standard genome sequencing and annotation.</title>
        <authorList>
            <consortium name="The Broad Institute Genomics Platform"/>
            <consortium name="The Broad Institute Genome Sequencing Center for Infectious Disease"/>
            <person name="Wu L."/>
            <person name="Ma J."/>
        </authorList>
    </citation>
    <scope>NUCLEOTIDE SEQUENCE [LARGE SCALE GENOMIC DNA]</scope>
    <source>
        <strain evidence="2">CCUG 62414</strain>
    </source>
</reference>
<dbReference type="EC" id="3.1.3.-" evidence="1"/>
<protein>
    <submittedName>
        <fullName evidence="1">HAD family hydrolase</fullName>
        <ecNumber evidence="1">3.1.3.-</ecNumber>
    </submittedName>
</protein>
<dbReference type="PANTHER" id="PTHR10000">
    <property type="entry name" value="PHOSPHOSERINE PHOSPHATASE"/>
    <property type="match status" value="1"/>
</dbReference>
<dbReference type="NCBIfam" id="TIGR00099">
    <property type="entry name" value="Cof-subfamily"/>
    <property type="match status" value="1"/>
</dbReference>
<sequence>MNFSKVKLVVSDMDGTLLNPKSEVSERFLNQFIHLKKKNIHFVAASGRQYQSILEKLHTIKDDISIIAENGGMMKHDNKEHILLTLSLENRLKAIEMLRKINNTYIVLCGRKSAYLETSNSDFISKFSKYYSEYKIVDDLTTVDDDDFLKIAVYHFESSEKHIFPHINELKNNMQIIVSGQNWLDISHANANKAYALSMLQKELGITKEETMVFGDYNNDLQMLELAHFSYAMENAHDDVKKIARFKTKSNAEEGVEVILEQLINYKT</sequence>
<dbReference type="SFLD" id="SFLDG01140">
    <property type="entry name" value="C2.B:_Phosphomannomutase_and_P"/>
    <property type="match status" value="1"/>
</dbReference>
<gene>
    <name evidence="1" type="ORF">ACFQ1R_08770</name>
</gene>
<dbReference type="SFLD" id="SFLDS00003">
    <property type="entry name" value="Haloacid_Dehalogenase"/>
    <property type="match status" value="1"/>
</dbReference>
<dbReference type="Gene3D" id="3.40.50.1000">
    <property type="entry name" value="HAD superfamily/HAD-like"/>
    <property type="match status" value="1"/>
</dbReference>
<dbReference type="CDD" id="cd07518">
    <property type="entry name" value="HAD_YbiV-Like"/>
    <property type="match status" value="1"/>
</dbReference>
<comment type="caution">
    <text evidence="1">The sequence shown here is derived from an EMBL/GenBank/DDBJ whole genome shotgun (WGS) entry which is preliminary data.</text>
</comment>
<dbReference type="InterPro" id="IPR000150">
    <property type="entry name" value="Cof"/>
</dbReference>
<dbReference type="SFLD" id="SFLDG01144">
    <property type="entry name" value="C2.B.4:_PGP_Like"/>
    <property type="match status" value="1"/>
</dbReference>
<organism evidence="1 2">
    <name type="scientific">Mariniflexile jejuense</name>
    <dbReference type="NCBI Taxonomy" id="1173582"/>
    <lineage>
        <taxon>Bacteria</taxon>
        <taxon>Pseudomonadati</taxon>
        <taxon>Bacteroidota</taxon>
        <taxon>Flavobacteriia</taxon>
        <taxon>Flavobacteriales</taxon>
        <taxon>Flavobacteriaceae</taxon>
        <taxon>Mariniflexile</taxon>
    </lineage>
</organism>
<dbReference type="EMBL" id="JBHTJI010000001">
    <property type="protein sequence ID" value="MFD0990187.1"/>
    <property type="molecule type" value="Genomic_DNA"/>
</dbReference>
<dbReference type="NCBIfam" id="TIGR01484">
    <property type="entry name" value="HAD-SF-IIB"/>
    <property type="match status" value="1"/>
</dbReference>
<dbReference type="SUPFAM" id="SSF56784">
    <property type="entry name" value="HAD-like"/>
    <property type="match status" value="1"/>
</dbReference>